<comment type="caution">
    <text evidence="1">The sequence shown here is derived from an EMBL/GenBank/DDBJ whole genome shotgun (WGS) entry which is preliminary data.</text>
</comment>
<proteinExistence type="predicted"/>
<organism evidence="1 2">
    <name type="scientific">Herpetosiphon gulosus</name>
    <dbReference type="NCBI Taxonomy" id="1973496"/>
    <lineage>
        <taxon>Bacteria</taxon>
        <taxon>Bacillati</taxon>
        <taxon>Chloroflexota</taxon>
        <taxon>Chloroflexia</taxon>
        <taxon>Herpetosiphonales</taxon>
        <taxon>Herpetosiphonaceae</taxon>
        <taxon>Herpetosiphon</taxon>
    </lineage>
</organism>
<keyword evidence="2" id="KW-1185">Reference proteome</keyword>
<dbReference type="EMBL" id="BAABRU010000003">
    <property type="protein sequence ID" value="GAA5527161.1"/>
    <property type="molecule type" value="Genomic_DNA"/>
</dbReference>
<gene>
    <name evidence="1" type="ORF">Hgul01_00945</name>
</gene>
<reference evidence="1 2" key="1">
    <citation type="submission" date="2024-02" db="EMBL/GenBank/DDBJ databases">
        <title>Herpetosiphon gulosus NBRC 112829.</title>
        <authorList>
            <person name="Ichikawa N."/>
            <person name="Katano-Makiyama Y."/>
            <person name="Hidaka K."/>
        </authorList>
    </citation>
    <scope>NUCLEOTIDE SEQUENCE [LARGE SCALE GENOMIC DNA]</scope>
    <source>
        <strain evidence="1 2">NBRC 112829</strain>
    </source>
</reference>
<dbReference type="Proteomes" id="UP001428290">
    <property type="component" value="Unassembled WGS sequence"/>
</dbReference>
<dbReference type="RefSeq" id="WP_345720800.1">
    <property type="nucleotide sequence ID" value="NZ_BAABRU010000003.1"/>
</dbReference>
<accession>A0ABP9WVE0</accession>
<name>A0ABP9WVE0_9CHLR</name>
<evidence type="ECO:0000313" key="1">
    <source>
        <dbReference type="EMBL" id="GAA5527161.1"/>
    </source>
</evidence>
<protein>
    <submittedName>
        <fullName evidence="1">Uncharacterized protein</fullName>
    </submittedName>
</protein>
<evidence type="ECO:0000313" key="2">
    <source>
        <dbReference type="Proteomes" id="UP001428290"/>
    </source>
</evidence>
<sequence length="121" mass="12831">MRVVVAGAVVWTNALAMQTELASLHSATIVIHGDSPGCDVLAGQIAATLGLTVVSMTKTRADALQYPGEAWKGLNRRMLTSGARLVLIFHPQIALSRGSHHLVELAVAANIPLRIITGDER</sequence>